<accession>D2R4C8</accession>
<proteinExistence type="predicted"/>
<reference evidence="1 2" key="1">
    <citation type="journal article" date="2009" name="Stand. Genomic Sci.">
        <title>Complete genome sequence of Pirellula staleyi type strain (ATCC 27377).</title>
        <authorList>
            <person name="Clum A."/>
            <person name="Tindall B.J."/>
            <person name="Sikorski J."/>
            <person name="Ivanova N."/>
            <person name="Mavrommatis K."/>
            <person name="Lucas S."/>
            <person name="Glavina del Rio T."/>
            <person name="Nolan M."/>
            <person name="Chen F."/>
            <person name="Tice H."/>
            <person name="Pitluck S."/>
            <person name="Cheng J.F."/>
            <person name="Chertkov O."/>
            <person name="Brettin T."/>
            <person name="Han C."/>
            <person name="Detter J.C."/>
            <person name="Kuske C."/>
            <person name="Bruce D."/>
            <person name="Goodwin L."/>
            <person name="Ovchinikova G."/>
            <person name="Pati A."/>
            <person name="Mikhailova N."/>
            <person name="Chen A."/>
            <person name="Palaniappan K."/>
            <person name="Land M."/>
            <person name="Hauser L."/>
            <person name="Chang Y.J."/>
            <person name="Jeffries C.D."/>
            <person name="Chain P."/>
            <person name="Rohde M."/>
            <person name="Goker M."/>
            <person name="Bristow J."/>
            <person name="Eisen J.A."/>
            <person name="Markowitz V."/>
            <person name="Hugenholtz P."/>
            <person name="Kyrpides N.C."/>
            <person name="Klenk H.P."/>
            <person name="Lapidus A."/>
        </authorList>
    </citation>
    <scope>NUCLEOTIDE SEQUENCE [LARGE SCALE GENOMIC DNA]</scope>
    <source>
        <strain evidence="2">ATCC 27377 / DSM 6068 / ICPB 4128</strain>
    </source>
</reference>
<gene>
    <name evidence="1" type="ordered locus">Psta_0589</name>
</gene>
<dbReference type="Proteomes" id="UP000001887">
    <property type="component" value="Chromosome"/>
</dbReference>
<evidence type="ECO:0000313" key="1">
    <source>
        <dbReference type="EMBL" id="ADB15276.1"/>
    </source>
</evidence>
<protein>
    <submittedName>
        <fullName evidence="1">Uncharacterized protein</fullName>
    </submittedName>
</protein>
<organism evidence="1 2">
    <name type="scientific">Pirellula staleyi (strain ATCC 27377 / DSM 6068 / ICPB 4128)</name>
    <name type="common">Pirella staleyi</name>
    <dbReference type="NCBI Taxonomy" id="530564"/>
    <lineage>
        <taxon>Bacteria</taxon>
        <taxon>Pseudomonadati</taxon>
        <taxon>Planctomycetota</taxon>
        <taxon>Planctomycetia</taxon>
        <taxon>Pirellulales</taxon>
        <taxon>Pirellulaceae</taxon>
        <taxon>Pirellula</taxon>
    </lineage>
</organism>
<name>D2R4C8_PIRSD</name>
<evidence type="ECO:0000313" key="2">
    <source>
        <dbReference type="Proteomes" id="UP000001887"/>
    </source>
</evidence>
<sequence length="364" mass="41811">MSPGKEYYVKQLATVKEKRSQLGSDSPISNALTDELLDGIANFINATPLHEISYSRWPLTYSYCCALSINQLREFNDDICLVLSKCKSKSDRKRLVGFLSHRADKDEDKDNTLGVWFGEHFDIWTKANAIRSGLGVVFDEKLPSSKKNNDISVIINDRKIRLESTVISEAKDIRQAWNTFREQRKRSSVPSTQGLTVEELRKLQGPSLYTSVVRIYRKVFDKLARKFNPIKSQLSESSPNILLLSCTKTSRIANSKAVDWALNELFRIYPDLSSMCSELPDWSVNFPKWLKTEVFQDQEVDEANWSRYEALRDAIRKISGVLVFNGNELCHSRINYNALPKCLVSHEEMLRTERIFTNCSDYLP</sequence>
<dbReference type="AlphaFoldDB" id="D2R4C8"/>
<dbReference type="OrthoDB" id="9833326at2"/>
<dbReference type="KEGG" id="psl:Psta_0589"/>
<dbReference type="HOGENOM" id="CLU_760432_0_0_0"/>
<keyword evidence="2" id="KW-1185">Reference proteome</keyword>
<dbReference type="EMBL" id="CP001848">
    <property type="protein sequence ID" value="ADB15276.1"/>
    <property type="molecule type" value="Genomic_DNA"/>
</dbReference>